<feature type="compositionally biased region" description="Basic and acidic residues" evidence="1">
    <location>
        <begin position="102"/>
        <end position="149"/>
    </location>
</feature>
<accession>A0AAN7RTL8</accession>
<gene>
    <name evidence="2" type="ORF">QYF61_018650</name>
</gene>
<keyword evidence="3" id="KW-1185">Reference proteome</keyword>
<protein>
    <submittedName>
        <fullName evidence="2">Uncharacterized protein</fullName>
    </submittedName>
</protein>
<reference evidence="2 3" key="1">
    <citation type="journal article" date="2023" name="J. Hered.">
        <title>Chromosome-level genome of the wood stork (Mycteria americana) provides insight into avian chromosome evolution.</title>
        <authorList>
            <person name="Flamio R. Jr."/>
            <person name="Ramstad K.M."/>
        </authorList>
    </citation>
    <scope>NUCLEOTIDE SEQUENCE [LARGE SCALE GENOMIC DNA]</scope>
    <source>
        <strain evidence="2">JAX WOST 10</strain>
    </source>
</reference>
<feature type="region of interest" description="Disordered" evidence="1">
    <location>
        <begin position="86"/>
        <end position="149"/>
    </location>
</feature>
<sequence length="149" mass="18356">MKVREEKHSTKLKRDRVNKSLGNISGHLREKVGTGNSQPAFIKDKSCLTNMIAFYNKMTIIADKGRAVYAIYINFSKVFDTVFHFPRGGREKRREEKRKRREREEKEKRREEKRREEKRREEKRREEKRREEKRREEKRREEKREGEEC</sequence>
<feature type="non-terminal residue" evidence="2">
    <location>
        <position position="149"/>
    </location>
</feature>
<comment type="caution">
    <text evidence="2">The sequence shown here is derived from an EMBL/GenBank/DDBJ whole genome shotgun (WGS) entry which is preliminary data.</text>
</comment>
<dbReference type="AlphaFoldDB" id="A0AAN7RTL8"/>
<evidence type="ECO:0000256" key="1">
    <source>
        <dbReference type="SAM" id="MobiDB-lite"/>
    </source>
</evidence>
<proteinExistence type="predicted"/>
<organism evidence="2 3">
    <name type="scientific">Mycteria americana</name>
    <name type="common">Wood stork</name>
    <dbReference type="NCBI Taxonomy" id="33587"/>
    <lineage>
        <taxon>Eukaryota</taxon>
        <taxon>Metazoa</taxon>
        <taxon>Chordata</taxon>
        <taxon>Craniata</taxon>
        <taxon>Vertebrata</taxon>
        <taxon>Euteleostomi</taxon>
        <taxon>Archelosauria</taxon>
        <taxon>Archosauria</taxon>
        <taxon>Dinosauria</taxon>
        <taxon>Saurischia</taxon>
        <taxon>Theropoda</taxon>
        <taxon>Coelurosauria</taxon>
        <taxon>Aves</taxon>
        <taxon>Neognathae</taxon>
        <taxon>Neoaves</taxon>
        <taxon>Aequornithes</taxon>
        <taxon>Ciconiiformes</taxon>
        <taxon>Ciconiidae</taxon>
        <taxon>Mycteria</taxon>
    </lineage>
</organism>
<evidence type="ECO:0000313" key="2">
    <source>
        <dbReference type="EMBL" id="KAK4816602.1"/>
    </source>
</evidence>
<name>A0AAN7RTL8_MYCAM</name>
<evidence type="ECO:0000313" key="3">
    <source>
        <dbReference type="Proteomes" id="UP001333110"/>
    </source>
</evidence>
<dbReference type="EMBL" id="JAUNZN010000009">
    <property type="protein sequence ID" value="KAK4816602.1"/>
    <property type="molecule type" value="Genomic_DNA"/>
</dbReference>
<dbReference type="Proteomes" id="UP001333110">
    <property type="component" value="Unassembled WGS sequence"/>
</dbReference>